<sequence>MYENNSVGMATAVPALPSTALEHLHSGSPDVAKQTLKLMARGTPHVRLIPPSAFHSDLDMKSVMKLRKLLVRDATIAVIPECVRDFSSVRSPAIYAETPESAYLGDLHDATCAHGDELWFDVEDLQKTAQACLSKLKDKNAWCQVVNDVLAVSMRLDLKETSFEINNIQSQSIDARFLPSIPIDTRVEKIDSRSDIAIAMSEQNDGRDMLLSPMSDAYTSTMCLPCAIEVERHGGSAEEAELRLMIWQASALSHLQYLHNFCGDQALPVPPVVGWTVVGHTWSFYIAWKDDRLGNVTTMGPFSPGNAGTSDAVSIFVLLSIWKKLFRWLECEYYPAYCKLLQGGIDSFEQGERKPGCSYYDE</sequence>
<dbReference type="EMBL" id="JAHFXS010000239">
    <property type="protein sequence ID" value="KAG9987259.1"/>
    <property type="molecule type" value="Genomic_DNA"/>
</dbReference>
<name>A0A9P8FYF4_AURME</name>
<evidence type="ECO:0000313" key="2">
    <source>
        <dbReference type="EMBL" id="KAG9987259.1"/>
    </source>
</evidence>
<dbReference type="Proteomes" id="UP000729357">
    <property type="component" value="Unassembled WGS sequence"/>
</dbReference>
<protein>
    <recommendedName>
        <fullName evidence="1">PD-(D/E)XK nuclease-like domain-containing protein</fullName>
    </recommendedName>
</protein>
<dbReference type="AlphaFoldDB" id="A0A9P8FYF4"/>
<feature type="domain" description="PD-(D/E)XK nuclease-like" evidence="1">
    <location>
        <begin position="108"/>
        <end position="333"/>
    </location>
</feature>
<accession>A0A9P8FYF4</accession>
<reference evidence="2" key="1">
    <citation type="journal article" date="2021" name="J Fungi (Basel)">
        <title>Virulence traits and population genomics of the black yeast Aureobasidium melanogenum.</title>
        <authorList>
            <person name="Cernosa A."/>
            <person name="Sun X."/>
            <person name="Gostincar C."/>
            <person name="Fang C."/>
            <person name="Gunde-Cimerman N."/>
            <person name="Song Z."/>
        </authorList>
    </citation>
    <scope>NUCLEOTIDE SEQUENCE</scope>
    <source>
        <strain evidence="2">EXF-9298</strain>
    </source>
</reference>
<comment type="caution">
    <text evidence="2">The sequence shown here is derived from an EMBL/GenBank/DDBJ whole genome shotgun (WGS) entry which is preliminary data.</text>
</comment>
<reference evidence="2" key="2">
    <citation type="submission" date="2021-08" db="EMBL/GenBank/DDBJ databases">
        <authorList>
            <person name="Gostincar C."/>
            <person name="Sun X."/>
            <person name="Song Z."/>
            <person name="Gunde-Cimerman N."/>
        </authorList>
    </citation>
    <scope>NUCLEOTIDE SEQUENCE</scope>
    <source>
        <strain evidence="2">EXF-9298</strain>
    </source>
</reference>
<feature type="non-terminal residue" evidence="2">
    <location>
        <position position="362"/>
    </location>
</feature>
<dbReference type="InterPro" id="IPR046797">
    <property type="entry name" value="PDDEXK_12"/>
</dbReference>
<keyword evidence="3" id="KW-1185">Reference proteome</keyword>
<evidence type="ECO:0000259" key="1">
    <source>
        <dbReference type="Pfam" id="PF20516"/>
    </source>
</evidence>
<proteinExistence type="predicted"/>
<dbReference type="Pfam" id="PF20516">
    <property type="entry name" value="PDDEXK_12"/>
    <property type="match status" value="1"/>
</dbReference>
<organism evidence="2 3">
    <name type="scientific">Aureobasidium melanogenum</name>
    <name type="common">Aureobasidium pullulans var. melanogenum</name>
    <dbReference type="NCBI Taxonomy" id="46634"/>
    <lineage>
        <taxon>Eukaryota</taxon>
        <taxon>Fungi</taxon>
        <taxon>Dikarya</taxon>
        <taxon>Ascomycota</taxon>
        <taxon>Pezizomycotina</taxon>
        <taxon>Dothideomycetes</taxon>
        <taxon>Dothideomycetidae</taxon>
        <taxon>Dothideales</taxon>
        <taxon>Saccotheciaceae</taxon>
        <taxon>Aureobasidium</taxon>
    </lineage>
</organism>
<evidence type="ECO:0000313" key="3">
    <source>
        <dbReference type="Proteomes" id="UP000729357"/>
    </source>
</evidence>
<gene>
    <name evidence="2" type="ORF">KCU98_g3466</name>
</gene>